<dbReference type="Proteomes" id="UP000078512">
    <property type="component" value="Unassembled WGS sequence"/>
</dbReference>
<gene>
    <name evidence="2" type="ORF">K457DRAFT_1731468</name>
</gene>
<organism evidence="2 3">
    <name type="scientific">Linnemannia elongata AG-77</name>
    <dbReference type="NCBI Taxonomy" id="1314771"/>
    <lineage>
        <taxon>Eukaryota</taxon>
        <taxon>Fungi</taxon>
        <taxon>Fungi incertae sedis</taxon>
        <taxon>Mucoromycota</taxon>
        <taxon>Mortierellomycotina</taxon>
        <taxon>Mortierellomycetes</taxon>
        <taxon>Mortierellales</taxon>
        <taxon>Mortierellaceae</taxon>
        <taxon>Linnemannia</taxon>
    </lineage>
</organism>
<keyword evidence="1" id="KW-0472">Membrane</keyword>
<protein>
    <submittedName>
        <fullName evidence="2">Uncharacterized protein</fullName>
    </submittedName>
</protein>
<keyword evidence="1" id="KW-0812">Transmembrane</keyword>
<evidence type="ECO:0000256" key="1">
    <source>
        <dbReference type="SAM" id="Phobius"/>
    </source>
</evidence>
<dbReference type="EMBL" id="KV442105">
    <property type="protein sequence ID" value="OAQ23952.1"/>
    <property type="molecule type" value="Genomic_DNA"/>
</dbReference>
<sequence>MSSFSDYSHTLTDTHILLLLSLPLASFFSLLRLSVLNGTLSLLAFILPSTQRKSLSLIVWNHNESCLISERKRITAATVFIRPTGTLVLAPQ</sequence>
<accession>A0A197JFJ9</accession>
<proteinExistence type="predicted"/>
<reference evidence="2 3" key="1">
    <citation type="submission" date="2016-05" db="EMBL/GenBank/DDBJ databases">
        <title>Genome sequencing reveals origins of a unique bacterial endosymbiosis in the earliest lineages of terrestrial Fungi.</title>
        <authorList>
            <consortium name="DOE Joint Genome Institute"/>
            <person name="Uehling J."/>
            <person name="Gryganskyi A."/>
            <person name="Hameed K."/>
            <person name="Tschaplinski T."/>
            <person name="Misztal P."/>
            <person name="Wu S."/>
            <person name="Desiro A."/>
            <person name="Vande Pol N."/>
            <person name="Du Z.-Y."/>
            <person name="Zienkiewicz A."/>
            <person name="Zienkiewicz K."/>
            <person name="Morin E."/>
            <person name="Tisserant E."/>
            <person name="Splivallo R."/>
            <person name="Hainaut M."/>
            <person name="Henrissat B."/>
            <person name="Ohm R."/>
            <person name="Kuo A."/>
            <person name="Yan J."/>
            <person name="Lipzen A."/>
            <person name="Nolan M."/>
            <person name="Labutti K."/>
            <person name="Barry K."/>
            <person name="Goldstein A."/>
            <person name="Labbe J."/>
            <person name="Schadt C."/>
            <person name="Tuskan G."/>
            <person name="Grigoriev I."/>
            <person name="Martin F."/>
            <person name="Vilgalys R."/>
            <person name="Bonito G."/>
        </authorList>
    </citation>
    <scope>NUCLEOTIDE SEQUENCE [LARGE SCALE GENOMIC DNA]</scope>
    <source>
        <strain evidence="2 3">AG-77</strain>
    </source>
</reference>
<evidence type="ECO:0000313" key="2">
    <source>
        <dbReference type="EMBL" id="OAQ23952.1"/>
    </source>
</evidence>
<feature type="transmembrane region" description="Helical" evidence="1">
    <location>
        <begin position="20"/>
        <end position="47"/>
    </location>
</feature>
<keyword evidence="3" id="KW-1185">Reference proteome</keyword>
<name>A0A197JFJ9_9FUNG</name>
<dbReference type="AlphaFoldDB" id="A0A197JFJ9"/>
<keyword evidence="1" id="KW-1133">Transmembrane helix</keyword>
<evidence type="ECO:0000313" key="3">
    <source>
        <dbReference type="Proteomes" id="UP000078512"/>
    </source>
</evidence>